<accession>A0A9D1D506</accession>
<reference evidence="1" key="1">
    <citation type="submission" date="2020-10" db="EMBL/GenBank/DDBJ databases">
        <authorList>
            <person name="Gilroy R."/>
        </authorList>
    </citation>
    <scope>NUCLEOTIDE SEQUENCE</scope>
    <source>
        <strain evidence="1">ChiGjej1B1-2707</strain>
    </source>
</reference>
<sequence length="122" mass="13745">MSLPKVIDCFGPTDVQRRSIRLGRQQFWVNVAPVDPKLEYIPVFANHTCVFFGLIVPEPDSLFLYFGSRKGRVTVGILFCGQNDIDNVVAADADIIVCVSFEPPFIWLDAQLLFVSDYSRAM</sequence>
<evidence type="ECO:0000313" key="1">
    <source>
        <dbReference type="EMBL" id="HIR02102.1"/>
    </source>
</evidence>
<protein>
    <submittedName>
        <fullName evidence="1">Uncharacterized protein</fullName>
    </submittedName>
</protein>
<dbReference type="EMBL" id="DVGB01000090">
    <property type="protein sequence ID" value="HIR02102.1"/>
    <property type="molecule type" value="Genomic_DNA"/>
</dbReference>
<dbReference type="Proteomes" id="UP000824261">
    <property type="component" value="Unassembled WGS sequence"/>
</dbReference>
<proteinExistence type="predicted"/>
<comment type="caution">
    <text evidence="1">The sequence shown here is derived from an EMBL/GenBank/DDBJ whole genome shotgun (WGS) entry which is preliminary data.</text>
</comment>
<dbReference type="AlphaFoldDB" id="A0A9D1D506"/>
<name>A0A9D1D506_9ACTN</name>
<reference evidence="1" key="2">
    <citation type="journal article" date="2021" name="PeerJ">
        <title>Extensive microbial diversity within the chicken gut microbiome revealed by metagenomics and culture.</title>
        <authorList>
            <person name="Gilroy R."/>
            <person name="Ravi A."/>
            <person name="Getino M."/>
            <person name="Pursley I."/>
            <person name="Horton D.L."/>
            <person name="Alikhan N.F."/>
            <person name="Baker D."/>
            <person name="Gharbi K."/>
            <person name="Hall N."/>
            <person name="Watson M."/>
            <person name="Adriaenssens E.M."/>
            <person name="Foster-Nyarko E."/>
            <person name="Jarju S."/>
            <person name="Secka A."/>
            <person name="Antonio M."/>
            <person name="Oren A."/>
            <person name="Chaudhuri R.R."/>
            <person name="La Ragione R."/>
            <person name="Hildebrand F."/>
            <person name="Pallen M.J."/>
        </authorList>
    </citation>
    <scope>NUCLEOTIDE SEQUENCE</scope>
    <source>
        <strain evidence="1">ChiGjej1B1-2707</strain>
    </source>
</reference>
<organism evidence="1 2">
    <name type="scientific">Candidatus Aveggerthella stercoripullorum</name>
    <dbReference type="NCBI Taxonomy" id="2840688"/>
    <lineage>
        <taxon>Bacteria</taxon>
        <taxon>Bacillati</taxon>
        <taxon>Actinomycetota</taxon>
        <taxon>Coriobacteriia</taxon>
        <taxon>Eggerthellales</taxon>
        <taxon>Eggerthellaceae</taxon>
        <taxon>Eggerthellaceae incertae sedis</taxon>
        <taxon>Candidatus Aveggerthella</taxon>
    </lineage>
</organism>
<gene>
    <name evidence="1" type="ORF">IAA69_07580</name>
</gene>
<evidence type="ECO:0000313" key="2">
    <source>
        <dbReference type="Proteomes" id="UP000824261"/>
    </source>
</evidence>